<sequence length="384" mass="41790">MASFTVDILVPVWNRPVETRTCLVSLVESAPEARLVLIDNGSDRETERLLEEFAERLGDRALLIRNDTTRGFVPAVNRGLSRAEAPFVVIVRNTTVVASGWLEPLVELATARPEAGLVIPLLAQETGTPRRGRVKPAATVTEISHGSFAAMLIRRSLFERLGGFDEELDGDLWCLRDYSRRALAGGCLTLAAEGVPVVFRDEVLLGSPARRQELVGASAARVEARWGREASFLVYFPADADPEVVRTRFGVLLRAARMGHRVTVAIGCKLRRAVSAAGLGSLHRSIVVEELPRFFVPSALRRVAERYAAEGSDPVCVAGIDGIDLPGGMSFRPFAWFEGEVGASEEVLYRRDGEGNPVTAPADCVTVMLSEAARQGDEREEVAQ</sequence>
<dbReference type="PANTHER" id="PTHR43179:SF7">
    <property type="entry name" value="RHAMNOSYLTRANSFERASE WBBL"/>
    <property type="match status" value="1"/>
</dbReference>
<protein>
    <submittedName>
        <fullName evidence="2">Glycosyl transferase</fullName>
    </submittedName>
</protein>
<dbReference type="AlphaFoldDB" id="A0A0C1QUJ6"/>
<dbReference type="InterPro" id="IPR001173">
    <property type="entry name" value="Glyco_trans_2-like"/>
</dbReference>
<feature type="domain" description="Glycosyltransferase 2-like" evidence="1">
    <location>
        <begin position="8"/>
        <end position="135"/>
    </location>
</feature>
<keyword evidence="2" id="KW-0808">Transferase</keyword>
<keyword evidence="3" id="KW-1185">Reference proteome</keyword>
<dbReference type="RefSeq" id="WP_039643948.1">
    <property type="nucleotide sequence ID" value="NZ_JXBL01000001.1"/>
</dbReference>
<evidence type="ECO:0000259" key="1">
    <source>
        <dbReference type="Pfam" id="PF00535"/>
    </source>
</evidence>
<name>A0A0C1QUJ6_9BACT</name>
<reference evidence="2 3" key="1">
    <citation type="submission" date="2015-01" db="EMBL/GenBank/DDBJ databases">
        <title>Genome sequence of the anaerobic bacterium Geobacter soli GSS01, a dissimilatory Fe(III) reducer from soil.</title>
        <authorList>
            <person name="Yang G."/>
            <person name="Zhou S."/>
        </authorList>
    </citation>
    <scope>NUCLEOTIDE SEQUENCE [LARGE SCALE GENOMIC DNA]</scope>
    <source>
        <strain evidence="2 3">GSS01</strain>
    </source>
</reference>
<organism evidence="2 3">
    <name type="scientific">Geobacter soli</name>
    <dbReference type="NCBI Taxonomy" id="1510391"/>
    <lineage>
        <taxon>Bacteria</taxon>
        <taxon>Pseudomonadati</taxon>
        <taxon>Thermodesulfobacteriota</taxon>
        <taxon>Desulfuromonadia</taxon>
        <taxon>Geobacterales</taxon>
        <taxon>Geobacteraceae</taxon>
        <taxon>Geobacter</taxon>
    </lineage>
</organism>
<dbReference type="PANTHER" id="PTHR43179">
    <property type="entry name" value="RHAMNOSYLTRANSFERASE WBBL"/>
    <property type="match status" value="1"/>
</dbReference>
<evidence type="ECO:0000313" key="2">
    <source>
        <dbReference type="EMBL" id="KIE41891.1"/>
    </source>
</evidence>
<dbReference type="SUPFAM" id="SSF53448">
    <property type="entry name" value="Nucleotide-diphospho-sugar transferases"/>
    <property type="match status" value="1"/>
</dbReference>
<dbReference type="Pfam" id="PF00535">
    <property type="entry name" value="Glycos_transf_2"/>
    <property type="match status" value="1"/>
</dbReference>
<dbReference type="InterPro" id="IPR029044">
    <property type="entry name" value="Nucleotide-diphossugar_trans"/>
</dbReference>
<proteinExistence type="predicted"/>
<dbReference type="Gene3D" id="3.90.550.10">
    <property type="entry name" value="Spore Coat Polysaccharide Biosynthesis Protein SpsA, Chain A"/>
    <property type="match status" value="1"/>
</dbReference>
<dbReference type="EMBL" id="JXBL01000001">
    <property type="protein sequence ID" value="KIE41891.1"/>
    <property type="molecule type" value="Genomic_DNA"/>
</dbReference>
<accession>A0A0C1QUJ6</accession>
<dbReference type="GO" id="GO:0016740">
    <property type="term" value="F:transferase activity"/>
    <property type="evidence" value="ECO:0007669"/>
    <property type="project" value="UniProtKB-KW"/>
</dbReference>
<comment type="caution">
    <text evidence="2">The sequence shown here is derived from an EMBL/GenBank/DDBJ whole genome shotgun (WGS) entry which is preliminary data.</text>
</comment>
<evidence type="ECO:0000313" key="3">
    <source>
        <dbReference type="Proteomes" id="UP000031433"/>
    </source>
</evidence>
<gene>
    <name evidence="2" type="ORF">SE37_04230</name>
</gene>
<dbReference type="Proteomes" id="UP000031433">
    <property type="component" value="Unassembled WGS sequence"/>
</dbReference>